<dbReference type="Gene3D" id="2.60.120.200">
    <property type="match status" value="1"/>
</dbReference>
<evidence type="ECO:0000313" key="10">
    <source>
        <dbReference type="Proteomes" id="UP000274271"/>
    </source>
</evidence>
<feature type="chain" id="PRO_5018168132" evidence="7">
    <location>
        <begin position="24"/>
        <end position="527"/>
    </location>
</feature>
<dbReference type="OrthoDB" id="9801455at2"/>
<dbReference type="Gene3D" id="2.115.10.20">
    <property type="entry name" value="Glycosyl hydrolase domain, family 43"/>
    <property type="match status" value="1"/>
</dbReference>
<dbReference type="InterPro" id="IPR041542">
    <property type="entry name" value="GH43_C2"/>
</dbReference>
<dbReference type="InterPro" id="IPR023296">
    <property type="entry name" value="Glyco_hydro_beta-prop_sf"/>
</dbReference>
<dbReference type="Pfam" id="PF17851">
    <property type="entry name" value="GH43_C2"/>
    <property type="match status" value="1"/>
</dbReference>
<keyword evidence="2 6" id="KW-0378">Hydrolase</keyword>
<dbReference type="RefSeq" id="WP_124907906.1">
    <property type="nucleotide sequence ID" value="NZ_RQJP01000003.1"/>
</dbReference>
<evidence type="ECO:0000256" key="4">
    <source>
        <dbReference type="PIRSR" id="PIRSR606710-1"/>
    </source>
</evidence>
<dbReference type="PANTHER" id="PTHR42812">
    <property type="entry name" value="BETA-XYLOSIDASE"/>
    <property type="match status" value="1"/>
</dbReference>
<feature type="site" description="Important for catalytic activity, responsible for pKa modulation of the active site Glu and correct orientation of both the proton donor and substrate" evidence="5">
    <location>
        <position position="149"/>
    </location>
</feature>
<reference evidence="9 10" key="1">
    <citation type="submission" date="2018-11" db="EMBL/GenBank/DDBJ databases">
        <authorList>
            <person name="Zhou Z."/>
            <person name="Wang G."/>
        </authorList>
    </citation>
    <scope>NUCLEOTIDE SEQUENCE [LARGE SCALE GENOMIC DNA]</scope>
    <source>
        <strain evidence="9 10">KCTC42998</strain>
    </source>
</reference>
<dbReference type="GO" id="GO:0004553">
    <property type="term" value="F:hydrolase activity, hydrolyzing O-glycosyl compounds"/>
    <property type="evidence" value="ECO:0007669"/>
    <property type="project" value="InterPro"/>
</dbReference>
<dbReference type="AlphaFoldDB" id="A0A3P1CLF7"/>
<evidence type="ECO:0000256" key="5">
    <source>
        <dbReference type="PIRSR" id="PIRSR606710-2"/>
    </source>
</evidence>
<feature type="domain" description="Beta-xylosidase C-terminal Concanavalin A-like" evidence="8">
    <location>
        <begin position="332"/>
        <end position="517"/>
    </location>
</feature>
<comment type="similarity">
    <text evidence="1 6">Belongs to the glycosyl hydrolase 43 family.</text>
</comment>
<dbReference type="InterPro" id="IPR006710">
    <property type="entry name" value="Glyco_hydro_43"/>
</dbReference>
<keyword evidence="10" id="KW-1185">Reference proteome</keyword>
<evidence type="ECO:0000256" key="2">
    <source>
        <dbReference type="ARBA" id="ARBA00022801"/>
    </source>
</evidence>
<comment type="caution">
    <text evidence="9">The sequence shown here is derived from an EMBL/GenBank/DDBJ whole genome shotgun (WGS) entry which is preliminary data.</text>
</comment>
<dbReference type="CDD" id="cd09001">
    <property type="entry name" value="GH43_FsAxh1-like"/>
    <property type="match status" value="1"/>
</dbReference>
<evidence type="ECO:0000256" key="7">
    <source>
        <dbReference type="SAM" id="SignalP"/>
    </source>
</evidence>
<evidence type="ECO:0000259" key="8">
    <source>
        <dbReference type="Pfam" id="PF17851"/>
    </source>
</evidence>
<evidence type="ECO:0000313" key="9">
    <source>
        <dbReference type="EMBL" id="RRB14010.1"/>
    </source>
</evidence>
<feature type="active site" description="Proton donor" evidence="4">
    <location>
        <position position="207"/>
    </location>
</feature>
<dbReference type="SUPFAM" id="SSF49899">
    <property type="entry name" value="Concanavalin A-like lectins/glucanases"/>
    <property type="match status" value="1"/>
</dbReference>
<organism evidence="9 10">
    <name type="scientific">Larkinella knui</name>
    <dbReference type="NCBI Taxonomy" id="2025310"/>
    <lineage>
        <taxon>Bacteria</taxon>
        <taxon>Pseudomonadati</taxon>
        <taxon>Bacteroidota</taxon>
        <taxon>Cytophagia</taxon>
        <taxon>Cytophagales</taxon>
        <taxon>Spirosomataceae</taxon>
        <taxon>Larkinella</taxon>
    </lineage>
</organism>
<evidence type="ECO:0000256" key="6">
    <source>
        <dbReference type="RuleBase" id="RU361187"/>
    </source>
</evidence>
<evidence type="ECO:0000256" key="1">
    <source>
        <dbReference type="ARBA" id="ARBA00009865"/>
    </source>
</evidence>
<keyword evidence="7" id="KW-0732">Signal</keyword>
<keyword evidence="3 6" id="KW-0326">Glycosidase</keyword>
<evidence type="ECO:0000256" key="3">
    <source>
        <dbReference type="ARBA" id="ARBA00023295"/>
    </source>
</evidence>
<dbReference type="InterPro" id="IPR013320">
    <property type="entry name" value="ConA-like_dom_sf"/>
</dbReference>
<dbReference type="SUPFAM" id="SSF75005">
    <property type="entry name" value="Arabinanase/levansucrase/invertase"/>
    <property type="match status" value="1"/>
</dbReference>
<dbReference type="GO" id="GO:0005975">
    <property type="term" value="P:carbohydrate metabolic process"/>
    <property type="evidence" value="ECO:0007669"/>
    <property type="project" value="InterPro"/>
</dbReference>
<gene>
    <name evidence="9" type="ORF">EHT87_17330</name>
</gene>
<dbReference type="InterPro" id="IPR051795">
    <property type="entry name" value="Glycosyl_Hydrlase_43"/>
</dbReference>
<accession>A0A3P1CLF7</accession>
<protein>
    <submittedName>
        <fullName evidence="9">Glycosyl hydrolase 43 family protein</fullName>
    </submittedName>
</protein>
<dbReference type="EMBL" id="RQJP01000003">
    <property type="protein sequence ID" value="RRB14010.1"/>
    <property type="molecule type" value="Genomic_DNA"/>
</dbReference>
<dbReference type="PANTHER" id="PTHR42812:SF12">
    <property type="entry name" value="BETA-XYLOSIDASE-RELATED"/>
    <property type="match status" value="1"/>
</dbReference>
<sequence>MKKLLVRSGLVMAVLLVPVLALNAQTARNPILFADVPDMAMIRVGKTYYMSSTTMHLSPGLPIMKSNDLVNWALVGYAYDTLANVDALNLTNGKSTYGRGSWASSLRYHNGTYYVTTFAQTTGKTYVFTTKDIEKGPWKEASFKPSYHDHSLFFDDDGRVYMIYGAGKLRLVELTADASGIKPGTTEQVLIENASTPSGTGGGLPAEGSQLFKVKDKYYLFNITWPKGGMRTVVIHRADKITGPWEGRIGFQDLGVAQGGLIDTPDGNWYAYLFRDFGGVGRIPYLIPVTWEDGWPVLGVNGKAPETLDLPASKGLIPGIVASDEFTRKKGESALPLVWQWNHNPDNQLWSVQERKGYLRLKTGRIDTSFVMARNTLTQRTIGPESSGSTALDVANLKEGDLAGLSLLQKNYGLVGVKRENGQNFIVMVSAASGKPLEIQRIPLAQKTVYLKAECNFKDRADTARFFYCLDGKSWKPIGEPLKMPYTIPHFMGYRFGLFNYATQQPGGFADFDYFRITASRAESAQP</sequence>
<dbReference type="Pfam" id="PF04616">
    <property type="entry name" value="Glyco_hydro_43"/>
    <property type="match status" value="1"/>
</dbReference>
<name>A0A3P1CLF7_9BACT</name>
<dbReference type="Proteomes" id="UP000274271">
    <property type="component" value="Unassembled WGS sequence"/>
</dbReference>
<feature type="active site" description="Proton acceptor" evidence="4">
    <location>
        <position position="38"/>
    </location>
</feature>
<feature type="signal peptide" evidence="7">
    <location>
        <begin position="1"/>
        <end position="23"/>
    </location>
</feature>
<proteinExistence type="inferred from homology"/>